<name>A0A4Y2WEA6_ARAVE</name>
<organism evidence="1 2">
    <name type="scientific">Araneus ventricosus</name>
    <name type="common">Orbweaver spider</name>
    <name type="synonym">Epeira ventricosa</name>
    <dbReference type="NCBI Taxonomy" id="182803"/>
    <lineage>
        <taxon>Eukaryota</taxon>
        <taxon>Metazoa</taxon>
        <taxon>Ecdysozoa</taxon>
        <taxon>Arthropoda</taxon>
        <taxon>Chelicerata</taxon>
        <taxon>Arachnida</taxon>
        <taxon>Araneae</taxon>
        <taxon>Araneomorphae</taxon>
        <taxon>Entelegynae</taxon>
        <taxon>Araneoidea</taxon>
        <taxon>Araneidae</taxon>
        <taxon>Araneus</taxon>
    </lineage>
</organism>
<evidence type="ECO:0008006" key="3">
    <source>
        <dbReference type="Google" id="ProtNLM"/>
    </source>
</evidence>
<sequence>MIYRIHDMVLSDRRIKVREIVETTGISQGTVFSILHKKLDVNKISAKWVPRLLSMENKRNRVINLEAGLALFRLNPDEFLRRYLTVDEAWISYYTPETK</sequence>
<evidence type="ECO:0000313" key="2">
    <source>
        <dbReference type="Proteomes" id="UP000499080"/>
    </source>
</evidence>
<keyword evidence="2" id="KW-1185">Reference proteome</keyword>
<reference evidence="1 2" key="1">
    <citation type="journal article" date="2019" name="Sci. Rep.">
        <title>Orb-weaving spider Araneus ventricosus genome elucidates the spidroin gene catalogue.</title>
        <authorList>
            <person name="Kono N."/>
            <person name="Nakamura H."/>
            <person name="Ohtoshi R."/>
            <person name="Moran D.A.P."/>
            <person name="Shinohara A."/>
            <person name="Yoshida Y."/>
            <person name="Fujiwara M."/>
            <person name="Mori M."/>
            <person name="Tomita M."/>
            <person name="Arakawa K."/>
        </authorList>
    </citation>
    <scope>NUCLEOTIDE SEQUENCE [LARGE SCALE GENOMIC DNA]</scope>
</reference>
<proteinExistence type="predicted"/>
<dbReference type="OrthoDB" id="6495920at2759"/>
<dbReference type="PANTHER" id="PTHR46060:SF1">
    <property type="entry name" value="MARINER MOS1 TRANSPOSASE-LIKE PROTEIN"/>
    <property type="match status" value="1"/>
</dbReference>
<dbReference type="AlphaFoldDB" id="A0A4Y2WEA6"/>
<dbReference type="EMBL" id="BGPR01058461">
    <property type="protein sequence ID" value="GBO34620.1"/>
    <property type="molecule type" value="Genomic_DNA"/>
</dbReference>
<accession>A0A4Y2WEA6</accession>
<dbReference type="Proteomes" id="UP000499080">
    <property type="component" value="Unassembled WGS sequence"/>
</dbReference>
<dbReference type="InterPro" id="IPR052709">
    <property type="entry name" value="Transposase-MT_Hybrid"/>
</dbReference>
<dbReference type="PANTHER" id="PTHR46060">
    <property type="entry name" value="MARINER MOS1 TRANSPOSASE-LIKE PROTEIN"/>
    <property type="match status" value="1"/>
</dbReference>
<comment type="caution">
    <text evidence="1">The sequence shown here is derived from an EMBL/GenBank/DDBJ whole genome shotgun (WGS) entry which is preliminary data.</text>
</comment>
<protein>
    <recommendedName>
        <fullName evidence="3">Histone-lysine N-methyltransferase SETMAR</fullName>
    </recommendedName>
</protein>
<evidence type="ECO:0000313" key="1">
    <source>
        <dbReference type="EMBL" id="GBO34620.1"/>
    </source>
</evidence>
<gene>
    <name evidence="1" type="ORF">AVEN_136311_1</name>
</gene>